<keyword evidence="2" id="KW-1185">Reference proteome</keyword>
<dbReference type="EMBL" id="LIUT01000001">
    <property type="protein sequence ID" value="KOR89723.1"/>
    <property type="molecule type" value="Genomic_DNA"/>
</dbReference>
<name>A0A0M1P5G3_9BACL</name>
<reference evidence="2" key="1">
    <citation type="submission" date="2015-08" db="EMBL/GenBank/DDBJ databases">
        <title>Genome sequencing project for genomic taxonomy and phylogenomics of Bacillus-like bacteria.</title>
        <authorList>
            <person name="Liu B."/>
            <person name="Wang J."/>
            <person name="Zhu Y."/>
            <person name="Liu G."/>
            <person name="Chen Q."/>
            <person name="Chen Z."/>
            <person name="Lan J."/>
            <person name="Che J."/>
            <person name="Ge C."/>
            <person name="Shi H."/>
            <person name="Pan Z."/>
            <person name="Liu X."/>
        </authorList>
    </citation>
    <scope>NUCLEOTIDE SEQUENCE [LARGE SCALE GENOMIC DNA]</scope>
    <source>
        <strain evidence="2">FJAT-22460</strain>
    </source>
</reference>
<protein>
    <submittedName>
        <fullName evidence="1">Uncharacterized protein</fullName>
    </submittedName>
</protein>
<sequence>MFFSTDAEVEQEIQKIKSQLSSEEGQRLYYGSKEKHKEKGRSEHGLVIQGSYSYDTIEQFNTELKKFSGVVLQAPAPLGPMNGFSFEKATVLTNNRDSGRVYNKDKLDFDALTYVKTASGKEFGYEIIPVTKKAHMIELNFVNEEQHHFKYSIFASEGVVTGHTYVKDISDGSKKTILGKEVYFSHDKGTGKIFATWTNGTFTKDGVDYLWNSQVSSEDATEVELVQWIEEVMKQSPTS</sequence>
<organism evidence="1 2">
    <name type="scientific">Paenibacillus solani</name>
    <dbReference type="NCBI Taxonomy" id="1705565"/>
    <lineage>
        <taxon>Bacteria</taxon>
        <taxon>Bacillati</taxon>
        <taxon>Bacillota</taxon>
        <taxon>Bacilli</taxon>
        <taxon>Bacillales</taxon>
        <taxon>Paenibacillaceae</taxon>
        <taxon>Paenibacillus</taxon>
    </lineage>
</organism>
<accession>A0A0M1P5G3</accession>
<dbReference type="AlphaFoldDB" id="A0A0M1P5G3"/>
<dbReference type="Proteomes" id="UP000036932">
    <property type="component" value="Unassembled WGS sequence"/>
</dbReference>
<comment type="caution">
    <text evidence="1">The sequence shown here is derived from an EMBL/GenBank/DDBJ whole genome shotgun (WGS) entry which is preliminary data.</text>
</comment>
<dbReference type="RefSeq" id="WP_054402755.1">
    <property type="nucleotide sequence ID" value="NZ_LIUT01000001.1"/>
</dbReference>
<gene>
    <name evidence="1" type="ORF">AM231_11670</name>
</gene>
<evidence type="ECO:0000313" key="2">
    <source>
        <dbReference type="Proteomes" id="UP000036932"/>
    </source>
</evidence>
<dbReference type="PATRIC" id="fig|1705565.3.peg.4343"/>
<proteinExistence type="predicted"/>
<evidence type="ECO:0000313" key="1">
    <source>
        <dbReference type="EMBL" id="KOR89723.1"/>
    </source>
</evidence>